<dbReference type="InterPro" id="IPR002528">
    <property type="entry name" value="MATE_fam"/>
</dbReference>
<comment type="caution">
    <text evidence="11">The sequence shown here is derived from an EMBL/GenBank/DDBJ whole genome shotgun (WGS) entry which is preliminary data.</text>
</comment>
<evidence type="ECO:0000256" key="4">
    <source>
        <dbReference type="ARBA" id="ARBA00022475"/>
    </source>
</evidence>
<sequence length="443" mass="48941">MNKYKQHYKALLSLGIPIMIGQVGMIVLAFADTLMIGHHSTPELAAASFVNNVFTLCIIFSTGFSYGLTPLVGSLYGNHRYAEAGQALHCSLVANSLVALLLTAVMAVVYLKLDALGQPEELLPLIRPYYLVLLASLLFVMLFNGFKQFTDGITDTKTAMWILLGGNTLNILGNYVLINGKLCFPELGLLGAGISTLFSRIVMVVVFAWIVLHGKHYVRYQLGFFRLGWSTPIFKKLNFLGWPIGLQMGMETASFSLSTIMIGWLGTVALASHQIMITISQFTFMMYYGMGAAVAVRVSNFHGQHDGENVSRSANAGFHLILYMAVVLLSILFVMRGQMGSWFTDSEEVTAMVSALFFPFLIYQFGDGLQINFANALRGISDVKSMMLIAFVAYFLISLPVGYFCGFVLDLGVIGVWMAFPFGLTSAGVMLWSRFRYQTRKVE</sequence>
<reference evidence="11" key="1">
    <citation type="journal article" date="2012" name="PLoS ONE">
        <title>Gene sets for utilization of primary and secondary nutrition supplies in the distal gut of endangered iberian lynx.</title>
        <authorList>
            <person name="Alcaide M."/>
            <person name="Messina E."/>
            <person name="Richter M."/>
            <person name="Bargiela R."/>
            <person name="Peplies J."/>
            <person name="Huws S.A."/>
            <person name="Newbold C.J."/>
            <person name="Golyshin P.N."/>
            <person name="Simon M.A."/>
            <person name="Lopez G."/>
            <person name="Yakimov M.M."/>
            <person name="Ferrer M."/>
        </authorList>
    </citation>
    <scope>NUCLEOTIDE SEQUENCE</scope>
</reference>
<evidence type="ECO:0000256" key="6">
    <source>
        <dbReference type="ARBA" id="ARBA00022989"/>
    </source>
</evidence>
<evidence type="ECO:0000313" key="11">
    <source>
        <dbReference type="EMBL" id="EJW92312.1"/>
    </source>
</evidence>
<dbReference type="GO" id="GO:0005886">
    <property type="term" value="C:plasma membrane"/>
    <property type="evidence" value="ECO:0007669"/>
    <property type="project" value="UniProtKB-SubCell"/>
</dbReference>
<dbReference type="InterPro" id="IPR048279">
    <property type="entry name" value="MdtK-like"/>
</dbReference>
<feature type="transmembrane region" description="Helical" evidence="10">
    <location>
        <begin position="277"/>
        <end position="296"/>
    </location>
</feature>
<keyword evidence="6 10" id="KW-1133">Transmembrane helix</keyword>
<feature type="transmembrane region" description="Helical" evidence="10">
    <location>
        <begin position="387"/>
        <end position="409"/>
    </location>
</feature>
<organism evidence="11">
    <name type="scientific">gut metagenome</name>
    <dbReference type="NCBI Taxonomy" id="749906"/>
    <lineage>
        <taxon>unclassified sequences</taxon>
        <taxon>metagenomes</taxon>
        <taxon>organismal metagenomes</taxon>
    </lineage>
</organism>
<dbReference type="PANTHER" id="PTHR43298">
    <property type="entry name" value="MULTIDRUG RESISTANCE PROTEIN NORM-RELATED"/>
    <property type="match status" value="1"/>
</dbReference>
<keyword evidence="7" id="KW-0406">Ion transport</keyword>
<feature type="transmembrane region" description="Helical" evidence="10">
    <location>
        <begin position="349"/>
        <end position="366"/>
    </location>
</feature>
<feature type="transmembrane region" description="Helical" evidence="10">
    <location>
        <begin position="129"/>
        <end position="146"/>
    </location>
</feature>
<dbReference type="NCBIfam" id="TIGR00797">
    <property type="entry name" value="matE"/>
    <property type="match status" value="1"/>
</dbReference>
<feature type="transmembrane region" description="Helical" evidence="10">
    <location>
        <begin position="317"/>
        <end position="337"/>
    </location>
</feature>
<evidence type="ECO:0000256" key="10">
    <source>
        <dbReference type="SAM" id="Phobius"/>
    </source>
</evidence>
<evidence type="ECO:0000256" key="9">
    <source>
        <dbReference type="ARBA" id="ARBA00031636"/>
    </source>
</evidence>
<name>J9FRV2_9ZZZZ</name>
<keyword evidence="4" id="KW-1003">Cell membrane</keyword>
<protein>
    <recommendedName>
        <fullName evidence="9">Multidrug-efflux transporter</fullName>
    </recommendedName>
</protein>
<evidence type="ECO:0000256" key="1">
    <source>
        <dbReference type="ARBA" id="ARBA00004651"/>
    </source>
</evidence>
<evidence type="ECO:0000256" key="8">
    <source>
        <dbReference type="ARBA" id="ARBA00023136"/>
    </source>
</evidence>
<dbReference type="EMBL" id="AMCI01007620">
    <property type="protein sequence ID" value="EJW92312.1"/>
    <property type="molecule type" value="Genomic_DNA"/>
</dbReference>
<comment type="subcellular location">
    <subcellularLocation>
        <location evidence="1">Cell membrane</location>
        <topology evidence="1">Multi-pass membrane protein</topology>
    </subcellularLocation>
</comment>
<feature type="transmembrane region" description="Helical" evidence="10">
    <location>
        <begin position="253"/>
        <end position="271"/>
    </location>
</feature>
<dbReference type="InterPro" id="IPR050222">
    <property type="entry name" value="MATE_MdtK"/>
</dbReference>
<dbReference type="AlphaFoldDB" id="J9FRV2"/>
<gene>
    <name evidence="11" type="ORF">EVA_19587</name>
</gene>
<dbReference type="GO" id="GO:0042910">
    <property type="term" value="F:xenobiotic transmembrane transporter activity"/>
    <property type="evidence" value="ECO:0007669"/>
    <property type="project" value="InterPro"/>
</dbReference>
<dbReference type="GO" id="GO:0006811">
    <property type="term" value="P:monoatomic ion transport"/>
    <property type="evidence" value="ECO:0007669"/>
    <property type="project" value="UniProtKB-KW"/>
</dbReference>
<feature type="transmembrane region" description="Helical" evidence="10">
    <location>
        <begin position="415"/>
        <end position="433"/>
    </location>
</feature>
<feature type="transmembrane region" description="Helical" evidence="10">
    <location>
        <begin position="12"/>
        <end position="31"/>
    </location>
</feature>
<feature type="transmembrane region" description="Helical" evidence="10">
    <location>
        <begin position="158"/>
        <end position="178"/>
    </location>
</feature>
<keyword evidence="8 10" id="KW-0472">Membrane</keyword>
<dbReference type="PANTHER" id="PTHR43298:SF2">
    <property type="entry name" value="FMN_FAD EXPORTER YEEO-RELATED"/>
    <property type="match status" value="1"/>
</dbReference>
<feature type="transmembrane region" description="Helical" evidence="10">
    <location>
        <begin position="190"/>
        <end position="212"/>
    </location>
</feature>
<dbReference type="GO" id="GO:0015297">
    <property type="term" value="F:antiporter activity"/>
    <property type="evidence" value="ECO:0007669"/>
    <property type="project" value="UniProtKB-KW"/>
</dbReference>
<dbReference type="Pfam" id="PF01554">
    <property type="entry name" value="MatE"/>
    <property type="match status" value="2"/>
</dbReference>
<evidence type="ECO:0000256" key="7">
    <source>
        <dbReference type="ARBA" id="ARBA00023065"/>
    </source>
</evidence>
<feature type="transmembrane region" description="Helical" evidence="10">
    <location>
        <begin position="88"/>
        <end position="109"/>
    </location>
</feature>
<dbReference type="CDD" id="cd13131">
    <property type="entry name" value="MATE_NorM_like"/>
    <property type="match status" value="1"/>
</dbReference>
<evidence type="ECO:0000256" key="2">
    <source>
        <dbReference type="ARBA" id="ARBA00022448"/>
    </source>
</evidence>
<proteinExistence type="predicted"/>
<feature type="transmembrane region" description="Helical" evidence="10">
    <location>
        <begin position="51"/>
        <end position="76"/>
    </location>
</feature>
<keyword evidence="2" id="KW-0813">Transport</keyword>
<accession>J9FRV2</accession>
<evidence type="ECO:0000256" key="5">
    <source>
        <dbReference type="ARBA" id="ARBA00022692"/>
    </source>
</evidence>
<keyword evidence="5 10" id="KW-0812">Transmembrane</keyword>
<evidence type="ECO:0000256" key="3">
    <source>
        <dbReference type="ARBA" id="ARBA00022449"/>
    </source>
</evidence>
<keyword evidence="3" id="KW-0050">Antiport</keyword>
<dbReference type="PIRSF" id="PIRSF006603">
    <property type="entry name" value="DinF"/>
    <property type="match status" value="1"/>
</dbReference>